<evidence type="ECO:0000313" key="6">
    <source>
        <dbReference type="Proteomes" id="UP000223913"/>
    </source>
</evidence>
<keyword evidence="2" id="KW-0547">Nucleotide-binding</keyword>
<keyword evidence="2" id="KW-0378">Hydrolase</keyword>
<dbReference type="GO" id="GO:0008768">
    <property type="term" value="F:UDP-sugar diphosphatase activity"/>
    <property type="evidence" value="ECO:0007669"/>
    <property type="project" value="TreeGrafter"/>
</dbReference>
<dbReference type="InterPro" id="IPR029052">
    <property type="entry name" value="Metallo-depent_PP-like"/>
</dbReference>
<dbReference type="GO" id="GO:0008253">
    <property type="term" value="F:5'-nucleotidase activity"/>
    <property type="evidence" value="ECO:0007669"/>
    <property type="project" value="TreeGrafter"/>
</dbReference>
<dbReference type="OrthoDB" id="9801679at2"/>
<dbReference type="InterPro" id="IPR008334">
    <property type="entry name" value="5'-Nucleotdase_C"/>
</dbReference>
<comment type="caution">
    <text evidence="5">The sequence shown here is derived from an EMBL/GenBank/DDBJ whole genome shotgun (WGS) entry which is preliminary data.</text>
</comment>
<comment type="similarity">
    <text evidence="2">Belongs to the 5'-nucleotidase family.</text>
</comment>
<dbReference type="Gene3D" id="3.60.21.10">
    <property type="match status" value="1"/>
</dbReference>
<dbReference type="EMBL" id="PDUD01000025">
    <property type="protein sequence ID" value="PHN04438.1"/>
    <property type="molecule type" value="Genomic_DNA"/>
</dbReference>
<feature type="domain" description="Calcineurin-like phosphoesterase" evidence="3">
    <location>
        <begin position="57"/>
        <end position="272"/>
    </location>
</feature>
<feature type="domain" description="5'-Nucleotidase C-terminal" evidence="4">
    <location>
        <begin position="367"/>
        <end position="489"/>
    </location>
</feature>
<dbReference type="PANTHER" id="PTHR11575:SF24">
    <property type="entry name" value="5'-NUCLEOTIDASE"/>
    <property type="match status" value="1"/>
</dbReference>
<dbReference type="GO" id="GO:0030288">
    <property type="term" value="C:outer membrane-bounded periplasmic space"/>
    <property type="evidence" value="ECO:0007669"/>
    <property type="project" value="TreeGrafter"/>
</dbReference>
<dbReference type="PRINTS" id="PR01607">
    <property type="entry name" value="APYRASEFAMLY"/>
</dbReference>
<accession>A0A2D0N7R4</accession>
<evidence type="ECO:0000259" key="4">
    <source>
        <dbReference type="Pfam" id="PF02872"/>
    </source>
</evidence>
<dbReference type="InterPro" id="IPR004843">
    <property type="entry name" value="Calcineurin-like_PHP"/>
</dbReference>
<reference evidence="5 6" key="1">
    <citation type="submission" date="2017-10" db="EMBL/GenBank/DDBJ databases">
        <title>The draft genome sequence of Lewinella nigricans NBRC 102662.</title>
        <authorList>
            <person name="Wang K."/>
        </authorList>
    </citation>
    <scope>NUCLEOTIDE SEQUENCE [LARGE SCALE GENOMIC DNA]</scope>
    <source>
        <strain evidence="5 6">NBRC 102662</strain>
    </source>
</reference>
<dbReference type="Gene3D" id="3.90.780.10">
    <property type="entry name" value="5'-Nucleotidase, C-terminal domain"/>
    <property type="match status" value="1"/>
</dbReference>
<sequence>MTCQKTFPNRGDQMYKRFRGLYLQLFVLLALGLGACQTPQPATSTTAAKEDPIEFIILQLNDVYEIAPLEGGKFGGLARVATLKKQLLRENPNTIAVLSGDFLSPSFIGTLRMDDGDRIAGLQMVETLNAMGMDYVTFGNHEFDLSNVEVLKKRIDQSDFRFVCANAKLVENGMTKSFSQKGAAVPDYVIHEIRNAGGDLMKLAITGLVLPFAKQDYVEYLPVEETFRKVSAEMEEVADVSVALTHLAARDDIALAKAVPGFPLFMGGHEHVNMSFYIENTVITKADANAKTAYVHRGTYYPSTGQVSLRSSLITIDDKLAEDPATKVVVDKWLGAVDDIAQNMGFNPARELMVAEQTLICTEALIRSQPTNYGGLTTRAFEAVWPDADVYLLNSGSMRLDDNLEGTVTEYDVLRTYPFGGPIVKMELHGEEMGKLLKTGLFLNKGEGGYFQTLYVQPAGQTFTVKGETIDPGKTYSVVLPQFVAEGKEANLEFLADHKFETQKTFNTADGKTVNNDMRNIVIYFMDKIGRF</sequence>
<dbReference type="PANTHER" id="PTHR11575">
    <property type="entry name" value="5'-NUCLEOTIDASE-RELATED"/>
    <property type="match status" value="1"/>
</dbReference>
<keyword evidence="6" id="KW-1185">Reference proteome</keyword>
<dbReference type="Proteomes" id="UP000223913">
    <property type="component" value="Unassembled WGS sequence"/>
</dbReference>
<dbReference type="InterPro" id="IPR006179">
    <property type="entry name" value="5_nucleotidase/apyrase"/>
</dbReference>
<dbReference type="GO" id="GO:0009166">
    <property type="term" value="P:nucleotide catabolic process"/>
    <property type="evidence" value="ECO:0007669"/>
    <property type="project" value="InterPro"/>
</dbReference>
<dbReference type="Pfam" id="PF00149">
    <property type="entry name" value="Metallophos"/>
    <property type="match status" value="1"/>
</dbReference>
<evidence type="ECO:0000313" key="5">
    <source>
        <dbReference type="EMBL" id="PHN04438.1"/>
    </source>
</evidence>
<dbReference type="AlphaFoldDB" id="A0A2D0N7R4"/>
<dbReference type="SUPFAM" id="SSF56300">
    <property type="entry name" value="Metallo-dependent phosphatases"/>
    <property type="match status" value="1"/>
</dbReference>
<evidence type="ECO:0000259" key="3">
    <source>
        <dbReference type="Pfam" id="PF00149"/>
    </source>
</evidence>
<organism evidence="5 6">
    <name type="scientific">Flavilitoribacter nigricans (strain ATCC 23147 / DSM 23189 / NBRC 102662 / NCIMB 1420 / SS-2)</name>
    <name type="common">Lewinella nigricans</name>
    <dbReference type="NCBI Taxonomy" id="1122177"/>
    <lineage>
        <taxon>Bacteria</taxon>
        <taxon>Pseudomonadati</taxon>
        <taxon>Bacteroidota</taxon>
        <taxon>Saprospiria</taxon>
        <taxon>Saprospirales</taxon>
        <taxon>Lewinellaceae</taxon>
        <taxon>Flavilitoribacter</taxon>
    </lineage>
</organism>
<proteinExistence type="inferred from homology"/>
<dbReference type="SUPFAM" id="SSF55816">
    <property type="entry name" value="5'-nucleotidase (syn. UDP-sugar hydrolase), C-terminal domain"/>
    <property type="match status" value="1"/>
</dbReference>
<evidence type="ECO:0000256" key="2">
    <source>
        <dbReference type="RuleBase" id="RU362119"/>
    </source>
</evidence>
<name>A0A2D0N7R4_FLAN2</name>
<dbReference type="InterPro" id="IPR036907">
    <property type="entry name" value="5'-Nucleotdase_C_sf"/>
</dbReference>
<dbReference type="Pfam" id="PF02872">
    <property type="entry name" value="5_nucleotid_C"/>
    <property type="match status" value="1"/>
</dbReference>
<evidence type="ECO:0000256" key="1">
    <source>
        <dbReference type="ARBA" id="ARBA00022729"/>
    </source>
</evidence>
<gene>
    <name evidence="5" type="ORF">CRP01_20740</name>
</gene>
<protein>
    <submittedName>
        <fullName evidence="5">Bifunctional metallophosphatase/5'-nucleotidase</fullName>
    </submittedName>
</protein>
<keyword evidence="1" id="KW-0732">Signal</keyword>
<dbReference type="GO" id="GO:0000166">
    <property type="term" value="F:nucleotide binding"/>
    <property type="evidence" value="ECO:0007669"/>
    <property type="project" value="UniProtKB-KW"/>
</dbReference>